<keyword evidence="8" id="KW-1185">Reference proteome</keyword>
<keyword evidence="3" id="KW-0520">NAD</keyword>
<sequence>MSRKPKVLLTEPVFREVHELLEKYFELHVGKRGQFNHANTLRDAISRYDGLLCMLSNPVNSTVLSNASILKVVANYAVGYNNIDLAACRSHNIRVANTPDVLTETTADGTVALLLSTVKRITESERFLREGCFDGWSPTAFLGLELNGATAGIIGMGRIGQAVAKRLRAFGMKIIYSNPNRLPESVENELQARWFEDPIQLASRADVISLHCPLNTRTHHLVDSDFLDAMQPGAYLINASRGPVVDELALAKALHEKRIAGAGIDVYEFEPEVNELLLTAPNAVLIPHITSATKPTRLKMGMLAAGAIAKTLCGADYPCNFIA</sequence>
<proteinExistence type="inferred from homology"/>
<dbReference type="PANTHER" id="PTHR10996:SF178">
    <property type="entry name" value="2-HYDROXYACID DEHYDROGENASE YGL185C-RELATED"/>
    <property type="match status" value="1"/>
</dbReference>
<dbReference type="InterPro" id="IPR006140">
    <property type="entry name" value="D-isomer_DH_NAD-bd"/>
</dbReference>
<dbReference type="AlphaFoldDB" id="A0A345UIH4"/>
<evidence type="ECO:0000256" key="1">
    <source>
        <dbReference type="ARBA" id="ARBA00005854"/>
    </source>
</evidence>
<dbReference type="FunFam" id="3.40.50.720:FF:000203">
    <property type="entry name" value="D-3-phosphoglycerate dehydrogenase (SerA)"/>
    <property type="match status" value="1"/>
</dbReference>
<protein>
    <submittedName>
        <fullName evidence="7">Glyoxylate reductase</fullName>
    </submittedName>
</protein>
<evidence type="ECO:0000256" key="2">
    <source>
        <dbReference type="ARBA" id="ARBA00023002"/>
    </source>
</evidence>
<dbReference type="OrthoDB" id="9777288at2"/>
<reference evidence="7 8" key="1">
    <citation type="submission" date="2018-03" db="EMBL/GenBank/DDBJ databases">
        <title>Phenotypic and genomic properties of Cyclonatronum proteinivorum gen. nov., sp. nov., a haloalkaliphilic bacteroidete from soda lakes possessing Na+-translocating rhodopsin.</title>
        <authorList>
            <person name="Toshchakov S.V."/>
            <person name="Korzhenkov A."/>
            <person name="Samarov N.I."/>
            <person name="Kublanov I.V."/>
            <person name="Muntyan M.S."/>
            <person name="Sorokin D.Y."/>
        </authorList>
    </citation>
    <scope>NUCLEOTIDE SEQUENCE [LARGE SCALE GENOMIC DNA]</scope>
    <source>
        <strain evidence="7 8">Omega</strain>
    </source>
</reference>
<dbReference type="InterPro" id="IPR029753">
    <property type="entry name" value="D-isomer_DH_CS"/>
</dbReference>
<dbReference type="Proteomes" id="UP000254808">
    <property type="component" value="Chromosome"/>
</dbReference>
<evidence type="ECO:0000259" key="5">
    <source>
        <dbReference type="Pfam" id="PF00389"/>
    </source>
</evidence>
<dbReference type="SUPFAM" id="SSF51735">
    <property type="entry name" value="NAD(P)-binding Rossmann-fold domains"/>
    <property type="match status" value="1"/>
</dbReference>
<dbReference type="InterPro" id="IPR036291">
    <property type="entry name" value="NAD(P)-bd_dom_sf"/>
</dbReference>
<dbReference type="Gene3D" id="3.40.50.720">
    <property type="entry name" value="NAD(P)-binding Rossmann-like Domain"/>
    <property type="match status" value="2"/>
</dbReference>
<dbReference type="KEGG" id="cprv:CYPRO_1001"/>
<dbReference type="InterPro" id="IPR006139">
    <property type="entry name" value="D-isomer_2_OHA_DH_cat_dom"/>
</dbReference>
<dbReference type="GO" id="GO:0030267">
    <property type="term" value="F:glyoxylate reductase (NADPH) activity"/>
    <property type="evidence" value="ECO:0007669"/>
    <property type="project" value="TreeGrafter"/>
</dbReference>
<accession>A0A345UIH4</accession>
<dbReference type="Pfam" id="PF00389">
    <property type="entry name" value="2-Hacid_dh"/>
    <property type="match status" value="1"/>
</dbReference>
<evidence type="ECO:0000313" key="7">
    <source>
        <dbReference type="EMBL" id="AXJ00276.1"/>
    </source>
</evidence>
<dbReference type="PROSITE" id="PS00671">
    <property type="entry name" value="D_2_HYDROXYACID_DH_3"/>
    <property type="match status" value="1"/>
</dbReference>
<feature type="domain" description="D-isomer specific 2-hydroxyacid dehydrogenase NAD-binding" evidence="6">
    <location>
        <begin position="111"/>
        <end position="289"/>
    </location>
</feature>
<feature type="domain" description="D-isomer specific 2-hydroxyacid dehydrogenase catalytic" evidence="5">
    <location>
        <begin position="7"/>
        <end position="314"/>
    </location>
</feature>
<keyword evidence="2 4" id="KW-0560">Oxidoreductase</keyword>
<comment type="similarity">
    <text evidence="1 4">Belongs to the D-isomer specific 2-hydroxyacid dehydrogenase family.</text>
</comment>
<dbReference type="GO" id="GO:0016618">
    <property type="term" value="F:hydroxypyruvate reductase [NAD(P)H] activity"/>
    <property type="evidence" value="ECO:0007669"/>
    <property type="project" value="TreeGrafter"/>
</dbReference>
<dbReference type="GO" id="GO:0005829">
    <property type="term" value="C:cytosol"/>
    <property type="evidence" value="ECO:0007669"/>
    <property type="project" value="TreeGrafter"/>
</dbReference>
<dbReference type="CDD" id="cd05301">
    <property type="entry name" value="GDH"/>
    <property type="match status" value="1"/>
</dbReference>
<dbReference type="SUPFAM" id="SSF52283">
    <property type="entry name" value="Formate/glycerate dehydrogenase catalytic domain-like"/>
    <property type="match status" value="1"/>
</dbReference>
<dbReference type="Pfam" id="PF02826">
    <property type="entry name" value="2-Hacid_dh_C"/>
    <property type="match status" value="1"/>
</dbReference>
<dbReference type="GO" id="GO:0051287">
    <property type="term" value="F:NAD binding"/>
    <property type="evidence" value="ECO:0007669"/>
    <property type="project" value="InterPro"/>
</dbReference>
<evidence type="ECO:0000256" key="4">
    <source>
        <dbReference type="RuleBase" id="RU003719"/>
    </source>
</evidence>
<evidence type="ECO:0000313" key="8">
    <source>
        <dbReference type="Proteomes" id="UP000254808"/>
    </source>
</evidence>
<dbReference type="EMBL" id="CP027806">
    <property type="protein sequence ID" value="AXJ00276.1"/>
    <property type="molecule type" value="Genomic_DNA"/>
</dbReference>
<organism evidence="7 8">
    <name type="scientific">Cyclonatronum proteinivorum</name>
    <dbReference type="NCBI Taxonomy" id="1457365"/>
    <lineage>
        <taxon>Bacteria</taxon>
        <taxon>Pseudomonadati</taxon>
        <taxon>Balneolota</taxon>
        <taxon>Balneolia</taxon>
        <taxon>Balneolales</taxon>
        <taxon>Cyclonatronaceae</taxon>
        <taxon>Cyclonatronum</taxon>
    </lineage>
</organism>
<name>A0A345UIH4_9BACT</name>
<dbReference type="InterPro" id="IPR050223">
    <property type="entry name" value="D-isomer_2-hydroxyacid_DH"/>
</dbReference>
<evidence type="ECO:0000259" key="6">
    <source>
        <dbReference type="Pfam" id="PF02826"/>
    </source>
</evidence>
<gene>
    <name evidence="7" type="ORF">CYPRO_1001</name>
</gene>
<dbReference type="RefSeq" id="WP_114983563.1">
    <property type="nucleotide sequence ID" value="NZ_CP027806.1"/>
</dbReference>
<dbReference type="PANTHER" id="PTHR10996">
    <property type="entry name" value="2-HYDROXYACID DEHYDROGENASE-RELATED"/>
    <property type="match status" value="1"/>
</dbReference>
<evidence type="ECO:0000256" key="3">
    <source>
        <dbReference type="ARBA" id="ARBA00023027"/>
    </source>
</evidence>